<keyword evidence="6 8" id="KW-1133">Transmembrane helix</keyword>
<dbReference type="InterPro" id="IPR008166">
    <property type="entry name" value="Glyco_transf_92"/>
</dbReference>
<dbReference type="WBParaSite" id="Pan_g10871.t1">
    <property type="protein sequence ID" value="Pan_g10871.t1"/>
    <property type="gene ID" value="Pan_g10871"/>
</dbReference>
<sequence>MIRPSFVNFLKRLIKPLAVGTLWIVFTYAVVVFNVFGIGPEPQIAAEVVVSEELMVVQTGFYYNTSIFYPDNTAVLLHFADHRQNSTEWTCTSRNATTTLDSDALVRRAADFAEHCYWMAHIVTCPTVLNPTEFQLTVLNSTSKIGLTLEEPSRKPRGVVACYAPMYFEQRWQTVSMIHELNAGWGVDLQVHYVQSVVGDLMKLLQPMVDKGLLEFRGLDIPDFGIDLTRKLGYNPAQATEARHQVMALQDCFFRYRESAEFILISDPDDLFLPHHGKTLYDEFSYWKNLHPTMSAFMIPRRGSHMTTASRLENFDVGETLKTLHISEDAGVGKSVYNPRFTETPWIHWPALNITPYMRISNNDSWGVHLGYFYDKAPGKRADLKNVAEYVDISRFNQSIVDYKKASLEIDDLASHKLDYKDLIGTCRRRLHALHALPKMVTYTVPCTTTTSCRFPQRDVNCNIAVRKYRTECLPFNRLCALIPETVLADFVKRKNGCAWGIKA</sequence>
<evidence type="ECO:0000256" key="6">
    <source>
        <dbReference type="ARBA" id="ARBA00022989"/>
    </source>
</evidence>
<dbReference type="PANTHER" id="PTHR21645">
    <property type="entry name" value="GLYCOSYLTRANSFERASE FAMILY 92 PROTEIN"/>
    <property type="match status" value="1"/>
</dbReference>
<comment type="similarity">
    <text evidence="2 8">Belongs to the glycosyltransferase 92 family.</text>
</comment>
<evidence type="ECO:0000256" key="5">
    <source>
        <dbReference type="ARBA" id="ARBA00022692"/>
    </source>
</evidence>
<accession>A0A7E4UPE5</accession>
<comment type="subcellular location">
    <subcellularLocation>
        <location evidence="1">Membrane</location>
        <topology evidence="1">Single-pass membrane protein</topology>
    </subcellularLocation>
</comment>
<dbReference type="GO" id="GO:0016757">
    <property type="term" value="F:glycosyltransferase activity"/>
    <property type="evidence" value="ECO:0007669"/>
    <property type="project" value="UniProtKB-UniRule"/>
</dbReference>
<dbReference type="GO" id="GO:0016020">
    <property type="term" value="C:membrane"/>
    <property type="evidence" value="ECO:0007669"/>
    <property type="project" value="UniProtKB-SubCell"/>
</dbReference>
<evidence type="ECO:0000313" key="9">
    <source>
        <dbReference type="Proteomes" id="UP000492821"/>
    </source>
</evidence>
<dbReference type="AlphaFoldDB" id="A0A7E4UPE5"/>
<name>A0A7E4UPE5_PANRE</name>
<proteinExistence type="inferred from homology"/>
<dbReference type="PANTHER" id="PTHR21645:SF2">
    <property type="entry name" value="GLYCOSYLTRANSFERASE FAMILY 92 PROTEIN F59C6.8"/>
    <property type="match status" value="1"/>
</dbReference>
<organism evidence="9 10">
    <name type="scientific">Panagrellus redivivus</name>
    <name type="common">Microworm</name>
    <dbReference type="NCBI Taxonomy" id="6233"/>
    <lineage>
        <taxon>Eukaryota</taxon>
        <taxon>Metazoa</taxon>
        <taxon>Ecdysozoa</taxon>
        <taxon>Nematoda</taxon>
        <taxon>Chromadorea</taxon>
        <taxon>Rhabditida</taxon>
        <taxon>Tylenchina</taxon>
        <taxon>Panagrolaimomorpha</taxon>
        <taxon>Panagrolaimoidea</taxon>
        <taxon>Panagrolaimidae</taxon>
        <taxon>Panagrellus</taxon>
    </lineage>
</organism>
<keyword evidence="4 8" id="KW-0808">Transferase</keyword>
<reference evidence="9" key="1">
    <citation type="journal article" date="2013" name="Genetics">
        <title>The draft genome and transcriptome of Panagrellus redivivus are shaped by the harsh demands of a free-living lifestyle.</title>
        <authorList>
            <person name="Srinivasan J."/>
            <person name="Dillman A.R."/>
            <person name="Macchietto M.G."/>
            <person name="Heikkinen L."/>
            <person name="Lakso M."/>
            <person name="Fracchia K.M."/>
            <person name="Antoshechkin I."/>
            <person name="Mortazavi A."/>
            <person name="Wong G."/>
            <person name="Sternberg P.W."/>
        </authorList>
    </citation>
    <scope>NUCLEOTIDE SEQUENCE [LARGE SCALE GENOMIC DNA]</scope>
    <source>
        <strain evidence="9">MT8872</strain>
    </source>
</reference>
<keyword evidence="9" id="KW-1185">Reference proteome</keyword>
<dbReference type="Pfam" id="PF01697">
    <property type="entry name" value="Glyco_transf_92"/>
    <property type="match status" value="1"/>
</dbReference>
<evidence type="ECO:0000313" key="10">
    <source>
        <dbReference type="WBParaSite" id="Pan_g10871.t1"/>
    </source>
</evidence>
<protein>
    <recommendedName>
        <fullName evidence="8">Glycosyltransferase family 92 protein</fullName>
        <ecNumber evidence="8">2.4.1.-</ecNumber>
    </recommendedName>
</protein>
<evidence type="ECO:0000256" key="8">
    <source>
        <dbReference type="RuleBase" id="RU366017"/>
    </source>
</evidence>
<keyword evidence="5 8" id="KW-0812">Transmembrane</keyword>
<keyword evidence="3 8" id="KW-0328">Glycosyltransferase</keyword>
<reference evidence="10" key="2">
    <citation type="submission" date="2020-10" db="UniProtKB">
        <authorList>
            <consortium name="WormBaseParasite"/>
        </authorList>
    </citation>
    <scope>IDENTIFICATION</scope>
</reference>
<keyword evidence="7 8" id="KW-0472">Membrane</keyword>
<evidence type="ECO:0000256" key="2">
    <source>
        <dbReference type="ARBA" id="ARBA00007647"/>
    </source>
</evidence>
<dbReference type="EC" id="2.4.1.-" evidence="8"/>
<evidence type="ECO:0000256" key="3">
    <source>
        <dbReference type="ARBA" id="ARBA00022676"/>
    </source>
</evidence>
<dbReference type="Proteomes" id="UP000492821">
    <property type="component" value="Unassembled WGS sequence"/>
</dbReference>
<evidence type="ECO:0000256" key="1">
    <source>
        <dbReference type="ARBA" id="ARBA00004167"/>
    </source>
</evidence>
<dbReference type="InterPro" id="IPR052012">
    <property type="entry name" value="GTase_92"/>
</dbReference>
<feature type="transmembrane region" description="Helical" evidence="8">
    <location>
        <begin position="21"/>
        <end position="39"/>
    </location>
</feature>
<evidence type="ECO:0000256" key="4">
    <source>
        <dbReference type="ARBA" id="ARBA00022679"/>
    </source>
</evidence>
<evidence type="ECO:0000256" key="7">
    <source>
        <dbReference type="ARBA" id="ARBA00023136"/>
    </source>
</evidence>